<dbReference type="Gene3D" id="1.10.30.50">
    <property type="match status" value="1"/>
</dbReference>
<sequence length="148" mass="16823">MSANRYISEATQNQVRQRAKFLCEYCHASEQWQYVAFTIDHVIPLTKGGTNSIDNLALACFHCNRQKSAKLIAFDEQSRSEVPLFNPRTDSWSEHFIWSTNTLLIIGLTPTGRATVAALAFNRARMMNIRAADREIERHPPANDPIES</sequence>
<dbReference type="AlphaFoldDB" id="A0A0D8ZQ07"/>
<keyword evidence="2" id="KW-0255">Endonuclease</keyword>
<organism evidence="2 3">
    <name type="scientific">Aliterella atlantica CENA595</name>
    <dbReference type="NCBI Taxonomy" id="1618023"/>
    <lineage>
        <taxon>Bacteria</taxon>
        <taxon>Bacillati</taxon>
        <taxon>Cyanobacteriota</taxon>
        <taxon>Cyanophyceae</taxon>
        <taxon>Chroococcidiopsidales</taxon>
        <taxon>Aliterellaceae</taxon>
        <taxon>Aliterella</taxon>
    </lineage>
</organism>
<feature type="domain" description="HNH nuclease" evidence="1">
    <location>
        <begin position="10"/>
        <end position="65"/>
    </location>
</feature>
<dbReference type="PATRIC" id="fig|1618023.3.peg.1121"/>
<evidence type="ECO:0000313" key="3">
    <source>
        <dbReference type="Proteomes" id="UP000032452"/>
    </source>
</evidence>
<keyword evidence="2" id="KW-0378">Hydrolase</keyword>
<dbReference type="GO" id="GO:0008270">
    <property type="term" value="F:zinc ion binding"/>
    <property type="evidence" value="ECO:0007669"/>
    <property type="project" value="InterPro"/>
</dbReference>
<dbReference type="InterPro" id="IPR002711">
    <property type="entry name" value="HNH"/>
</dbReference>
<dbReference type="InterPro" id="IPR052892">
    <property type="entry name" value="NA-targeting_endonuclease"/>
</dbReference>
<protein>
    <submittedName>
        <fullName evidence="2">HNH endonuclease</fullName>
    </submittedName>
</protein>
<reference evidence="2 3" key="1">
    <citation type="submission" date="2015-02" db="EMBL/GenBank/DDBJ databases">
        <title>Draft genome of a novel marine cyanobacterium (Chroococcales) isolated from South Atlantic Ocean.</title>
        <authorList>
            <person name="Rigonato J."/>
            <person name="Alvarenga D.O."/>
            <person name="Branco L.H."/>
            <person name="Varani A.M."/>
            <person name="Brandini F.P."/>
            <person name="Fiore M.F."/>
        </authorList>
    </citation>
    <scope>NUCLEOTIDE SEQUENCE [LARGE SCALE GENOMIC DNA]</scope>
    <source>
        <strain evidence="2 3">CENA595</strain>
    </source>
</reference>
<accession>A0A0D8ZQ07</accession>
<keyword evidence="3" id="KW-1185">Reference proteome</keyword>
<dbReference type="CDD" id="cd00085">
    <property type="entry name" value="HNHc"/>
    <property type="match status" value="1"/>
</dbReference>
<dbReference type="SMART" id="SM00507">
    <property type="entry name" value="HNHc"/>
    <property type="match status" value="1"/>
</dbReference>
<dbReference type="STRING" id="1618023.UH38_18395"/>
<comment type="caution">
    <text evidence="2">The sequence shown here is derived from an EMBL/GenBank/DDBJ whole genome shotgun (WGS) entry which is preliminary data.</text>
</comment>
<dbReference type="GO" id="GO:0003676">
    <property type="term" value="F:nucleic acid binding"/>
    <property type="evidence" value="ECO:0007669"/>
    <property type="project" value="InterPro"/>
</dbReference>
<dbReference type="GO" id="GO:0004519">
    <property type="term" value="F:endonuclease activity"/>
    <property type="evidence" value="ECO:0007669"/>
    <property type="project" value="UniProtKB-KW"/>
</dbReference>
<evidence type="ECO:0000259" key="1">
    <source>
        <dbReference type="SMART" id="SM00507"/>
    </source>
</evidence>
<dbReference type="EMBL" id="JYON01000023">
    <property type="protein sequence ID" value="KJH70432.1"/>
    <property type="molecule type" value="Genomic_DNA"/>
</dbReference>
<evidence type="ECO:0000313" key="2">
    <source>
        <dbReference type="EMBL" id="KJH70432.1"/>
    </source>
</evidence>
<dbReference type="PANTHER" id="PTHR33877:SF1">
    <property type="entry name" value="TYPE IV METHYL-DIRECTED RESTRICTION ENZYME ECOKMCRA"/>
    <property type="match status" value="1"/>
</dbReference>
<dbReference type="Pfam" id="PF01844">
    <property type="entry name" value="HNH"/>
    <property type="match status" value="1"/>
</dbReference>
<proteinExistence type="predicted"/>
<dbReference type="InterPro" id="IPR003615">
    <property type="entry name" value="HNH_nuc"/>
</dbReference>
<dbReference type="RefSeq" id="WP_045056147.1">
    <property type="nucleotide sequence ID" value="NZ_CAWMDP010000015.1"/>
</dbReference>
<keyword evidence="2" id="KW-0540">Nuclease</keyword>
<name>A0A0D8ZQ07_9CYAN</name>
<dbReference type="OrthoDB" id="514018at2"/>
<dbReference type="PANTHER" id="PTHR33877">
    <property type="entry name" value="SLL1193 PROTEIN"/>
    <property type="match status" value="1"/>
</dbReference>
<gene>
    <name evidence="2" type="ORF">UH38_18395</name>
</gene>
<dbReference type="Proteomes" id="UP000032452">
    <property type="component" value="Unassembled WGS sequence"/>
</dbReference>